<feature type="domain" description="Sigma-54 factor interaction" evidence="7">
    <location>
        <begin position="145"/>
        <end position="376"/>
    </location>
</feature>
<dbReference type="InterPro" id="IPR027417">
    <property type="entry name" value="P-loop_NTPase"/>
</dbReference>
<dbReference type="PROSITE" id="PS00688">
    <property type="entry name" value="SIGMA54_INTERACT_3"/>
    <property type="match status" value="1"/>
</dbReference>
<dbReference type="InterPro" id="IPR001789">
    <property type="entry name" value="Sig_transdc_resp-reg_receiver"/>
</dbReference>
<dbReference type="PANTHER" id="PTHR32071">
    <property type="entry name" value="TRANSCRIPTIONAL REGULATORY PROTEIN"/>
    <property type="match status" value="1"/>
</dbReference>
<dbReference type="InterPro" id="IPR025943">
    <property type="entry name" value="Sigma_54_int_dom_ATP-bd_2"/>
</dbReference>
<evidence type="ECO:0000256" key="1">
    <source>
        <dbReference type="ARBA" id="ARBA00022741"/>
    </source>
</evidence>
<evidence type="ECO:0000313" key="10">
    <source>
        <dbReference type="Proteomes" id="UP000676506"/>
    </source>
</evidence>
<dbReference type="Gene3D" id="1.10.10.60">
    <property type="entry name" value="Homeodomain-like"/>
    <property type="match status" value="1"/>
</dbReference>
<dbReference type="Pfam" id="PF25601">
    <property type="entry name" value="AAA_lid_14"/>
    <property type="match status" value="1"/>
</dbReference>
<keyword evidence="2" id="KW-0067">ATP-binding</keyword>
<keyword evidence="10" id="KW-1185">Reference proteome</keyword>
<dbReference type="InterPro" id="IPR003593">
    <property type="entry name" value="AAA+_ATPase"/>
</dbReference>
<evidence type="ECO:0000259" key="8">
    <source>
        <dbReference type="PROSITE" id="PS50110"/>
    </source>
</evidence>
<evidence type="ECO:0000256" key="3">
    <source>
        <dbReference type="ARBA" id="ARBA00023015"/>
    </source>
</evidence>
<feature type="domain" description="Response regulatory" evidence="8">
    <location>
        <begin position="6"/>
        <end position="120"/>
    </location>
</feature>
<dbReference type="PROSITE" id="PS50110">
    <property type="entry name" value="RESPONSE_REGULATORY"/>
    <property type="match status" value="1"/>
</dbReference>
<keyword evidence="6" id="KW-0597">Phosphoprotein</keyword>
<dbReference type="PRINTS" id="PR01590">
    <property type="entry name" value="HTHFIS"/>
</dbReference>
<proteinExistence type="predicted"/>
<dbReference type="Gene3D" id="3.40.50.2300">
    <property type="match status" value="1"/>
</dbReference>
<evidence type="ECO:0000259" key="7">
    <source>
        <dbReference type="PROSITE" id="PS50045"/>
    </source>
</evidence>
<dbReference type="EMBL" id="CP072648">
    <property type="protein sequence ID" value="QUW03703.1"/>
    <property type="molecule type" value="Genomic_DNA"/>
</dbReference>
<sequence length="468" mass="52316">MPRKGSLLVVDDEEIMRDVLETLLSGAGYSVKLAQTGEEGLELYREQVFDVVLLDVSMPGMGGIATLDALLEQDPDAIVVMITAYATFETAVSAWQRGAFNCIRKPFENEDILRVVEAGIRRRRKDEEHAQLKRVLQQSADKHGIVARSAVMQDILALVEQVAPARTTVLIQGESGTGKELIARAVHFASPRAKHGQFVAVNCGNIPTELLESELFGHVRGAFTGAFAAKKGLFEIADGGTLFLDEIGNISFETQSKLLRVIQEREFIPLGDTSPRRVDARIVAATNLDLKQAVLDGKFREDLFYRLNVITIKLPPLRERPQDILPLTRHFIRKYNAENQRQMSEDIDPEVLALLEAYPFPGNVRELENIIERAVVISRTDRLTMECLRDEILNPTAKSTPSAFSGNLLSSQLDISQGIRFYDVVAQFEIELIQRALDFTHNHQSRAAKLLNLNPTTLNSKIKNYNIK</sequence>
<dbReference type="SMART" id="SM00448">
    <property type="entry name" value="REC"/>
    <property type="match status" value="1"/>
</dbReference>
<evidence type="ECO:0000256" key="6">
    <source>
        <dbReference type="PROSITE-ProRule" id="PRU00169"/>
    </source>
</evidence>
<gene>
    <name evidence="9" type="ORF">J8C06_04520</name>
</gene>
<keyword evidence="5" id="KW-0804">Transcription</keyword>
<name>A0ABX8BDI1_9BACT</name>
<organism evidence="9 10">
    <name type="scientific">Chloracidobacterium validum</name>
    <dbReference type="NCBI Taxonomy" id="2821543"/>
    <lineage>
        <taxon>Bacteria</taxon>
        <taxon>Pseudomonadati</taxon>
        <taxon>Acidobacteriota</taxon>
        <taxon>Terriglobia</taxon>
        <taxon>Terriglobales</taxon>
        <taxon>Acidobacteriaceae</taxon>
        <taxon>Chloracidobacterium</taxon>
    </lineage>
</organism>
<dbReference type="InterPro" id="IPR025944">
    <property type="entry name" value="Sigma_54_int_dom_CS"/>
</dbReference>
<dbReference type="SUPFAM" id="SSF46689">
    <property type="entry name" value="Homeodomain-like"/>
    <property type="match status" value="1"/>
</dbReference>
<dbReference type="RefSeq" id="WP_211429593.1">
    <property type="nucleotide sequence ID" value="NZ_CP072648.1"/>
</dbReference>
<dbReference type="Pfam" id="PF00072">
    <property type="entry name" value="Response_reg"/>
    <property type="match status" value="1"/>
</dbReference>
<reference evidence="9 10" key="1">
    <citation type="submission" date="2021-03" db="EMBL/GenBank/DDBJ databases">
        <title>Genomic and phenotypic characterization of Chloracidobacterium isolates provides evidence for multiple species.</title>
        <authorList>
            <person name="Saini M.K."/>
            <person name="Costas A.M.G."/>
            <person name="Tank M."/>
            <person name="Bryant D.A."/>
        </authorList>
    </citation>
    <scope>NUCLEOTIDE SEQUENCE [LARGE SCALE GENOMIC DNA]</scope>
    <source>
        <strain evidence="9 10">BV2-C</strain>
    </source>
</reference>
<dbReference type="CDD" id="cd00009">
    <property type="entry name" value="AAA"/>
    <property type="match status" value="1"/>
</dbReference>
<dbReference type="Gene3D" id="3.40.50.300">
    <property type="entry name" value="P-loop containing nucleotide triphosphate hydrolases"/>
    <property type="match status" value="1"/>
</dbReference>
<evidence type="ECO:0000256" key="4">
    <source>
        <dbReference type="ARBA" id="ARBA00023125"/>
    </source>
</evidence>
<accession>A0ABX8BDI1</accession>
<dbReference type="Proteomes" id="UP000676506">
    <property type="component" value="Chromosome 1"/>
</dbReference>
<keyword evidence="3" id="KW-0805">Transcription regulation</keyword>
<evidence type="ECO:0000256" key="5">
    <source>
        <dbReference type="ARBA" id="ARBA00023163"/>
    </source>
</evidence>
<dbReference type="PANTHER" id="PTHR32071:SF113">
    <property type="entry name" value="ALGINATE BIOSYNTHESIS TRANSCRIPTIONAL REGULATORY PROTEIN ALGB"/>
    <property type="match status" value="1"/>
</dbReference>
<dbReference type="InterPro" id="IPR002197">
    <property type="entry name" value="HTH_Fis"/>
</dbReference>
<dbReference type="SUPFAM" id="SSF52172">
    <property type="entry name" value="CheY-like"/>
    <property type="match status" value="1"/>
</dbReference>
<dbReference type="Pfam" id="PF00158">
    <property type="entry name" value="Sigma54_activat"/>
    <property type="match status" value="1"/>
</dbReference>
<dbReference type="Gene3D" id="1.10.8.60">
    <property type="match status" value="1"/>
</dbReference>
<keyword evidence="1" id="KW-0547">Nucleotide-binding</keyword>
<dbReference type="InterPro" id="IPR025662">
    <property type="entry name" value="Sigma_54_int_dom_ATP-bd_1"/>
</dbReference>
<dbReference type="Pfam" id="PF02954">
    <property type="entry name" value="HTH_8"/>
    <property type="match status" value="1"/>
</dbReference>
<dbReference type="SMART" id="SM00382">
    <property type="entry name" value="AAA"/>
    <property type="match status" value="1"/>
</dbReference>
<evidence type="ECO:0000256" key="2">
    <source>
        <dbReference type="ARBA" id="ARBA00022840"/>
    </source>
</evidence>
<dbReference type="PROSITE" id="PS50045">
    <property type="entry name" value="SIGMA54_INTERACT_4"/>
    <property type="match status" value="1"/>
</dbReference>
<dbReference type="InterPro" id="IPR011006">
    <property type="entry name" value="CheY-like_superfamily"/>
</dbReference>
<feature type="modified residue" description="4-aspartylphosphate" evidence="6">
    <location>
        <position position="55"/>
    </location>
</feature>
<evidence type="ECO:0000313" key="9">
    <source>
        <dbReference type="EMBL" id="QUW03703.1"/>
    </source>
</evidence>
<protein>
    <submittedName>
        <fullName evidence="9">Sigma-54-dependent Fis family transcriptional regulator</fullName>
    </submittedName>
</protein>
<dbReference type="SUPFAM" id="SSF52540">
    <property type="entry name" value="P-loop containing nucleoside triphosphate hydrolases"/>
    <property type="match status" value="1"/>
</dbReference>
<keyword evidence="4" id="KW-0238">DNA-binding</keyword>
<dbReference type="InterPro" id="IPR058031">
    <property type="entry name" value="AAA_lid_NorR"/>
</dbReference>
<dbReference type="InterPro" id="IPR002078">
    <property type="entry name" value="Sigma_54_int"/>
</dbReference>
<dbReference type="PROSITE" id="PS00676">
    <property type="entry name" value="SIGMA54_INTERACT_2"/>
    <property type="match status" value="1"/>
</dbReference>
<dbReference type="InterPro" id="IPR009057">
    <property type="entry name" value="Homeodomain-like_sf"/>
</dbReference>
<dbReference type="PROSITE" id="PS00675">
    <property type="entry name" value="SIGMA54_INTERACT_1"/>
    <property type="match status" value="1"/>
</dbReference>